<evidence type="ECO:0000256" key="1">
    <source>
        <dbReference type="SAM" id="Phobius"/>
    </source>
</evidence>
<organism evidence="2">
    <name type="scientific">hydrothermal vent metagenome</name>
    <dbReference type="NCBI Taxonomy" id="652676"/>
    <lineage>
        <taxon>unclassified sequences</taxon>
        <taxon>metagenomes</taxon>
        <taxon>ecological metagenomes</taxon>
    </lineage>
</organism>
<keyword evidence="1" id="KW-0472">Membrane</keyword>
<name>A0A1W1BDW7_9ZZZZ</name>
<proteinExistence type="predicted"/>
<feature type="transmembrane region" description="Helical" evidence="1">
    <location>
        <begin position="59"/>
        <end position="81"/>
    </location>
</feature>
<feature type="transmembrane region" description="Helical" evidence="1">
    <location>
        <begin position="12"/>
        <end position="29"/>
    </location>
</feature>
<reference evidence="2" key="1">
    <citation type="submission" date="2016-10" db="EMBL/GenBank/DDBJ databases">
        <authorList>
            <person name="de Groot N.N."/>
        </authorList>
    </citation>
    <scope>NUCLEOTIDE SEQUENCE</scope>
</reference>
<sequence length="191" mass="22942">MLLKIKNRIISLLQLLLVLIFIIFEELIWEGIAKPIYDAVHSLKILQKIEVKLQRVNPFVILVFFVVLLAVVETFGIYAGMLFLSGRVIMGLSLYLMKIPIAAFTFWLFRATEEKLMQFGWFKWIYERIMQGIDWLKSLQIYKDTMVRLEKLKETLKRFRNKVKERYFKEESPLVKKLKKYYRHLKDSLDK</sequence>
<keyword evidence="1" id="KW-0812">Transmembrane</keyword>
<dbReference type="AlphaFoldDB" id="A0A1W1BDW7"/>
<keyword evidence="1" id="KW-1133">Transmembrane helix</keyword>
<accession>A0A1W1BDW7</accession>
<gene>
    <name evidence="2" type="ORF">MNB_SV-8-771</name>
</gene>
<protein>
    <submittedName>
        <fullName evidence="2">Bll5565 protein</fullName>
    </submittedName>
</protein>
<evidence type="ECO:0000313" key="2">
    <source>
        <dbReference type="EMBL" id="SFV51665.1"/>
    </source>
</evidence>
<dbReference type="EMBL" id="FPHD01000015">
    <property type="protein sequence ID" value="SFV51665.1"/>
    <property type="molecule type" value="Genomic_DNA"/>
</dbReference>
<feature type="transmembrane region" description="Helical" evidence="1">
    <location>
        <begin position="88"/>
        <end position="109"/>
    </location>
</feature>